<evidence type="ECO:0008006" key="4">
    <source>
        <dbReference type="Google" id="ProtNLM"/>
    </source>
</evidence>
<evidence type="ECO:0000313" key="3">
    <source>
        <dbReference type="Proteomes" id="UP001589710"/>
    </source>
</evidence>
<name>A0ABV5RKM3_9ACTN</name>
<dbReference type="EMBL" id="JBHMCG010000158">
    <property type="protein sequence ID" value="MFB9577851.1"/>
    <property type="molecule type" value="Genomic_DNA"/>
</dbReference>
<gene>
    <name evidence="2" type="ORF">ACFFTL_37675</name>
</gene>
<organism evidence="2 3">
    <name type="scientific">Streptomyces yanii</name>
    <dbReference type="NCBI Taxonomy" id="78510"/>
    <lineage>
        <taxon>Bacteria</taxon>
        <taxon>Bacillati</taxon>
        <taxon>Actinomycetota</taxon>
        <taxon>Actinomycetes</taxon>
        <taxon>Kitasatosporales</taxon>
        <taxon>Streptomycetaceae</taxon>
        <taxon>Streptomyces</taxon>
    </lineage>
</organism>
<reference evidence="2 3" key="1">
    <citation type="submission" date="2024-09" db="EMBL/GenBank/DDBJ databases">
        <authorList>
            <person name="Sun Q."/>
            <person name="Mori K."/>
        </authorList>
    </citation>
    <scope>NUCLEOTIDE SEQUENCE [LARGE SCALE GENOMIC DNA]</scope>
    <source>
        <strain evidence="2 3">JCM 3331</strain>
    </source>
</reference>
<evidence type="ECO:0000313" key="2">
    <source>
        <dbReference type="EMBL" id="MFB9577851.1"/>
    </source>
</evidence>
<dbReference type="RefSeq" id="WP_345518744.1">
    <property type="nucleotide sequence ID" value="NZ_BAAAXD010000047.1"/>
</dbReference>
<sequence>MKTHHNYRDKGIGPPSINYRRRLIYKLADVEAWLAKQLAPPAVDPERAWESRPPEPRRLPKRP</sequence>
<proteinExistence type="predicted"/>
<dbReference type="Proteomes" id="UP001589710">
    <property type="component" value="Unassembled WGS sequence"/>
</dbReference>
<evidence type="ECO:0000256" key="1">
    <source>
        <dbReference type="SAM" id="MobiDB-lite"/>
    </source>
</evidence>
<protein>
    <recommendedName>
        <fullName evidence="4">DNA-binding protein</fullName>
    </recommendedName>
</protein>
<comment type="caution">
    <text evidence="2">The sequence shown here is derived from an EMBL/GenBank/DDBJ whole genome shotgun (WGS) entry which is preliminary data.</text>
</comment>
<keyword evidence="3" id="KW-1185">Reference proteome</keyword>
<feature type="region of interest" description="Disordered" evidence="1">
    <location>
        <begin position="41"/>
        <end position="63"/>
    </location>
</feature>
<accession>A0ABV5RKM3</accession>
<feature type="compositionally biased region" description="Basic and acidic residues" evidence="1">
    <location>
        <begin position="44"/>
        <end position="63"/>
    </location>
</feature>